<name>A0AAN9T5P3_9HEMI</name>
<feature type="compositionally biased region" description="Low complexity" evidence="1">
    <location>
        <begin position="1"/>
        <end position="24"/>
    </location>
</feature>
<sequence>MSKRTSTNKTSKSTSSQSSVQNVTVEEEIADNEEILCELDECLTTKENILKDLETQARNVESDLKRYTTPYDCETGTLEEDISMFRTIASKYLKSDLIDFYVDRMKRSASNSLDDEPSTISALCQKISDEQD</sequence>
<dbReference type="AlphaFoldDB" id="A0AAN9T5P3"/>
<evidence type="ECO:0000313" key="3">
    <source>
        <dbReference type="Proteomes" id="UP001367676"/>
    </source>
</evidence>
<dbReference type="EMBL" id="JBBCAQ010000037">
    <property type="protein sequence ID" value="KAK7573516.1"/>
    <property type="molecule type" value="Genomic_DNA"/>
</dbReference>
<protein>
    <submittedName>
        <fullName evidence="2">Uncharacterized protein</fullName>
    </submittedName>
</protein>
<keyword evidence="3" id="KW-1185">Reference proteome</keyword>
<comment type="caution">
    <text evidence="2">The sequence shown here is derived from an EMBL/GenBank/DDBJ whole genome shotgun (WGS) entry which is preliminary data.</text>
</comment>
<proteinExistence type="predicted"/>
<dbReference type="Proteomes" id="UP001367676">
    <property type="component" value="Unassembled WGS sequence"/>
</dbReference>
<evidence type="ECO:0000313" key="2">
    <source>
        <dbReference type="EMBL" id="KAK7573516.1"/>
    </source>
</evidence>
<organism evidence="2 3">
    <name type="scientific">Parthenolecanium corni</name>
    <dbReference type="NCBI Taxonomy" id="536013"/>
    <lineage>
        <taxon>Eukaryota</taxon>
        <taxon>Metazoa</taxon>
        <taxon>Ecdysozoa</taxon>
        <taxon>Arthropoda</taxon>
        <taxon>Hexapoda</taxon>
        <taxon>Insecta</taxon>
        <taxon>Pterygota</taxon>
        <taxon>Neoptera</taxon>
        <taxon>Paraneoptera</taxon>
        <taxon>Hemiptera</taxon>
        <taxon>Sternorrhyncha</taxon>
        <taxon>Coccoidea</taxon>
        <taxon>Coccidae</taxon>
        <taxon>Parthenolecanium</taxon>
    </lineage>
</organism>
<accession>A0AAN9T5P3</accession>
<feature type="region of interest" description="Disordered" evidence="1">
    <location>
        <begin position="1"/>
        <end position="25"/>
    </location>
</feature>
<reference evidence="2 3" key="1">
    <citation type="submission" date="2024-03" db="EMBL/GenBank/DDBJ databases">
        <title>Adaptation during the transition from Ophiocordyceps entomopathogen to insect associate is accompanied by gene loss and intensified selection.</title>
        <authorList>
            <person name="Ward C.M."/>
            <person name="Onetto C.A."/>
            <person name="Borneman A.R."/>
        </authorList>
    </citation>
    <scope>NUCLEOTIDE SEQUENCE [LARGE SCALE GENOMIC DNA]</scope>
    <source>
        <strain evidence="2">AWRI1</strain>
        <tissue evidence="2">Single Adult Female</tissue>
    </source>
</reference>
<gene>
    <name evidence="2" type="ORF">V9T40_010707</name>
</gene>
<evidence type="ECO:0000256" key="1">
    <source>
        <dbReference type="SAM" id="MobiDB-lite"/>
    </source>
</evidence>